<name>A0A2X0LKF9_9BASI</name>
<reference evidence="3" key="1">
    <citation type="submission" date="2016-10" db="EMBL/GenBank/DDBJ databases">
        <authorList>
            <person name="Jeantristanb JTB J.-T."/>
            <person name="Ricardo R."/>
        </authorList>
    </citation>
    <scope>NUCLEOTIDE SEQUENCE [LARGE SCALE GENOMIC DNA]</scope>
</reference>
<evidence type="ECO:0000313" key="3">
    <source>
        <dbReference type="Proteomes" id="UP000249723"/>
    </source>
</evidence>
<feature type="transmembrane region" description="Helical" evidence="1">
    <location>
        <begin position="159"/>
        <end position="179"/>
    </location>
</feature>
<keyword evidence="3" id="KW-1185">Reference proteome</keyword>
<organism evidence="2 3">
    <name type="scientific">Microbotryum saponariae</name>
    <dbReference type="NCBI Taxonomy" id="289078"/>
    <lineage>
        <taxon>Eukaryota</taxon>
        <taxon>Fungi</taxon>
        <taxon>Dikarya</taxon>
        <taxon>Basidiomycota</taxon>
        <taxon>Pucciniomycotina</taxon>
        <taxon>Microbotryomycetes</taxon>
        <taxon>Microbotryales</taxon>
        <taxon>Microbotryaceae</taxon>
        <taxon>Microbotryum</taxon>
    </lineage>
</organism>
<keyword evidence="1" id="KW-1133">Transmembrane helix</keyword>
<proteinExistence type="predicted"/>
<dbReference type="STRING" id="289078.A0A2X0LKF9"/>
<keyword evidence="1" id="KW-0472">Membrane</keyword>
<evidence type="ECO:0000256" key="1">
    <source>
        <dbReference type="SAM" id="Phobius"/>
    </source>
</evidence>
<gene>
    <name evidence="2" type="ORF">BZ3500_MVSOF-1268-A1-R1_CHR6-3G09009</name>
</gene>
<evidence type="ECO:0000313" key="2">
    <source>
        <dbReference type="EMBL" id="SCZ93942.1"/>
    </source>
</evidence>
<dbReference type="Proteomes" id="UP000249723">
    <property type="component" value="Unassembled WGS sequence"/>
</dbReference>
<dbReference type="EMBL" id="FMWP01000048">
    <property type="protein sequence ID" value="SCZ93942.1"/>
    <property type="molecule type" value="Genomic_DNA"/>
</dbReference>
<dbReference type="AlphaFoldDB" id="A0A2X0LKF9"/>
<dbReference type="OrthoDB" id="2432613at2759"/>
<keyword evidence="1" id="KW-0812">Transmembrane</keyword>
<accession>A0A2X0LKF9</accession>
<sequence length="183" mass="19042">MKAEVEASVRPTQKAMLWTGFSTNQLLVQDLGTLADPTRVPLLTVKYFIRLDSISGKDAKGAALQSFSSRFTFTAAQQQDLKGVAAAAKVTTTATSATASTSLVRSTFNHHRRGVPLIAQIVANATGTTVNTNTNTTKFSNTTTASASAKAKSGSELRFVLSGGISGLVMGGGVAILGLSKLF</sequence>
<protein>
    <submittedName>
        <fullName evidence="2">BZ3500_MvSof-1268-A1-R1_Chr6-3g09009 protein</fullName>
    </submittedName>
</protein>